<feature type="non-terminal residue" evidence="1">
    <location>
        <position position="86"/>
    </location>
</feature>
<name>A0A392P712_9FABA</name>
<dbReference type="AlphaFoldDB" id="A0A392P712"/>
<proteinExistence type="predicted"/>
<sequence length="86" mass="9616">MTVRFFLSDTPFCCGEYATERMGLLILFKWNDSLSKLVTEEAFVRIAPAVSGVVDLPTVHNLFKALAGDQEGISMGTWLAYIHEFV</sequence>
<organism evidence="1 2">
    <name type="scientific">Trifolium medium</name>
    <dbReference type="NCBI Taxonomy" id="97028"/>
    <lineage>
        <taxon>Eukaryota</taxon>
        <taxon>Viridiplantae</taxon>
        <taxon>Streptophyta</taxon>
        <taxon>Embryophyta</taxon>
        <taxon>Tracheophyta</taxon>
        <taxon>Spermatophyta</taxon>
        <taxon>Magnoliopsida</taxon>
        <taxon>eudicotyledons</taxon>
        <taxon>Gunneridae</taxon>
        <taxon>Pentapetalae</taxon>
        <taxon>rosids</taxon>
        <taxon>fabids</taxon>
        <taxon>Fabales</taxon>
        <taxon>Fabaceae</taxon>
        <taxon>Papilionoideae</taxon>
        <taxon>50 kb inversion clade</taxon>
        <taxon>NPAAA clade</taxon>
        <taxon>Hologalegina</taxon>
        <taxon>IRL clade</taxon>
        <taxon>Trifolieae</taxon>
        <taxon>Trifolium</taxon>
    </lineage>
</organism>
<evidence type="ECO:0000313" key="1">
    <source>
        <dbReference type="EMBL" id="MCI07229.1"/>
    </source>
</evidence>
<dbReference type="PANTHER" id="PTHR31860">
    <property type="entry name" value="HEAT-INDUCIBLE TRANSCRIPTION REPRESSOR (DUF639)-RELATED"/>
    <property type="match status" value="1"/>
</dbReference>
<accession>A0A392P712</accession>
<dbReference type="Proteomes" id="UP000265520">
    <property type="component" value="Unassembled WGS sequence"/>
</dbReference>
<keyword evidence="2" id="KW-1185">Reference proteome</keyword>
<dbReference type="PANTHER" id="PTHR31860:SF3">
    <property type="entry name" value="PROTEIN, PUTATIVE (DUF639)-RELATED"/>
    <property type="match status" value="1"/>
</dbReference>
<evidence type="ECO:0000313" key="2">
    <source>
        <dbReference type="Proteomes" id="UP000265520"/>
    </source>
</evidence>
<dbReference type="EMBL" id="LXQA010064655">
    <property type="protein sequence ID" value="MCI07229.1"/>
    <property type="molecule type" value="Genomic_DNA"/>
</dbReference>
<reference evidence="1 2" key="1">
    <citation type="journal article" date="2018" name="Front. Plant Sci.">
        <title>Red Clover (Trifolium pratense) and Zigzag Clover (T. medium) - A Picture of Genomic Similarities and Differences.</title>
        <authorList>
            <person name="Dluhosova J."/>
            <person name="Istvanek J."/>
            <person name="Nedelnik J."/>
            <person name="Repkova J."/>
        </authorList>
    </citation>
    <scope>NUCLEOTIDE SEQUENCE [LARGE SCALE GENOMIC DNA]</scope>
    <source>
        <strain evidence="2">cv. 10/8</strain>
        <tissue evidence="1">Leaf</tissue>
    </source>
</reference>
<comment type="caution">
    <text evidence="1">The sequence shown here is derived from an EMBL/GenBank/DDBJ whole genome shotgun (WGS) entry which is preliminary data.</text>
</comment>
<protein>
    <submittedName>
        <fullName evidence="1">Uncharacterized protein</fullName>
    </submittedName>
</protein>